<accession>T1GPI9</accession>
<organism evidence="1 2">
    <name type="scientific">Megaselia scalaris</name>
    <name type="common">Humpbacked fly</name>
    <name type="synonym">Phora scalaris</name>
    <dbReference type="NCBI Taxonomy" id="36166"/>
    <lineage>
        <taxon>Eukaryota</taxon>
        <taxon>Metazoa</taxon>
        <taxon>Ecdysozoa</taxon>
        <taxon>Arthropoda</taxon>
        <taxon>Hexapoda</taxon>
        <taxon>Insecta</taxon>
        <taxon>Pterygota</taxon>
        <taxon>Neoptera</taxon>
        <taxon>Endopterygota</taxon>
        <taxon>Diptera</taxon>
        <taxon>Brachycera</taxon>
        <taxon>Muscomorpha</taxon>
        <taxon>Platypezoidea</taxon>
        <taxon>Phoridae</taxon>
        <taxon>Megaseliini</taxon>
        <taxon>Megaselia</taxon>
    </lineage>
</organism>
<dbReference type="EMBL" id="CAQQ02103557">
    <property type="status" value="NOT_ANNOTATED_CDS"/>
    <property type="molecule type" value="Genomic_DNA"/>
</dbReference>
<evidence type="ECO:0000313" key="1">
    <source>
        <dbReference type="EnsemblMetazoa" id="MESCA005521-PA"/>
    </source>
</evidence>
<dbReference type="AlphaFoldDB" id="T1GPI9"/>
<dbReference type="EnsemblMetazoa" id="MESCA005521-RA">
    <property type="protein sequence ID" value="MESCA005521-PA"/>
    <property type="gene ID" value="MESCA005521"/>
</dbReference>
<protein>
    <submittedName>
        <fullName evidence="1">Uncharacterized protein</fullName>
    </submittedName>
</protein>
<name>T1GPI9_MEGSC</name>
<dbReference type="HOGENOM" id="CLU_2533972_0_0_1"/>
<evidence type="ECO:0000313" key="2">
    <source>
        <dbReference type="Proteomes" id="UP000015102"/>
    </source>
</evidence>
<reference evidence="1" key="2">
    <citation type="submission" date="2015-06" db="UniProtKB">
        <authorList>
            <consortium name="EnsemblMetazoa"/>
        </authorList>
    </citation>
    <scope>IDENTIFICATION</scope>
</reference>
<keyword evidence="2" id="KW-1185">Reference proteome</keyword>
<sequence length="84" mass="9286">IYNQAKNKVVDIVQPHLNKVCALRVAGQQKASSLKDLSWQKANEVLATQYGSMAVSGVDSTSALAERLLDYYFPKADNDIEDEN</sequence>
<dbReference type="STRING" id="36166.T1GPI9"/>
<dbReference type="Proteomes" id="UP000015102">
    <property type="component" value="Unassembled WGS sequence"/>
</dbReference>
<proteinExistence type="predicted"/>
<reference evidence="2" key="1">
    <citation type="submission" date="2013-02" db="EMBL/GenBank/DDBJ databases">
        <authorList>
            <person name="Hughes D."/>
        </authorList>
    </citation>
    <scope>NUCLEOTIDE SEQUENCE</scope>
    <source>
        <strain>Durham</strain>
        <strain evidence="2">NC isolate 2 -- Noor lab</strain>
    </source>
</reference>